<proteinExistence type="predicted"/>
<dbReference type="AlphaFoldDB" id="A0A176YPL9"/>
<name>A0A176YPL9_9BRAD</name>
<evidence type="ECO:0000256" key="1">
    <source>
        <dbReference type="SAM" id="MobiDB-lite"/>
    </source>
</evidence>
<feature type="region of interest" description="Disordered" evidence="1">
    <location>
        <begin position="41"/>
        <end position="64"/>
    </location>
</feature>
<accession>A0A176YPL9</accession>
<comment type="caution">
    <text evidence="2">The sequence shown here is derived from an EMBL/GenBank/DDBJ whole genome shotgun (WGS) entry which is preliminary data.</text>
</comment>
<sequence length="64" mass="7170">MKHLEEMAKGMEKIKRRHGVVVLDEAERALERLKAANPAQYETFIRDHETKPGSPGEGVSPDQG</sequence>
<reference evidence="2 3" key="1">
    <citation type="submission" date="2016-03" db="EMBL/GenBank/DDBJ databases">
        <title>Draft Genome Sequence of the Strain BR 10245 (Bradyrhizobium sp.) isolated from nodules of Centrolobium paraense.</title>
        <authorList>
            <person name="Simoes-Araujo J.L.Sr."/>
            <person name="Barauna A.C."/>
            <person name="Silva K."/>
            <person name="Zilli J.E."/>
        </authorList>
    </citation>
    <scope>NUCLEOTIDE SEQUENCE [LARGE SCALE GENOMIC DNA]</scope>
    <source>
        <strain evidence="2 3">BR 10245</strain>
    </source>
</reference>
<dbReference type="EMBL" id="LUUB01000059">
    <property type="protein sequence ID" value="OAF08761.1"/>
    <property type="molecule type" value="Genomic_DNA"/>
</dbReference>
<gene>
    <name evidence="2" type="ORF">AYJ54_13610</name>
</gene>
<evidence type="ECO:0000313" key="3">
    <source>
        <dbReference type="Proteomes" id="UP000076959"/>
    </source>
</evidence>
<evidence type="ECO:0000313" key="2">
    <source>
        <dbReference type="EMBL" id="OAF08761.1"/>
    </source>
</evidence>
<organism evidence="2 3">
    <name type="scientific">Bradyrhizobium centrolobii</name>
    <dbReference type="NCBI Taxonomy" id="1505087"/>
    <lineage>
        <taxon>Bacteria</taxon>
        <taxon>Pseudomonadati</taxon>
        <taxon>Pseudomonadota</taxon>
        <taxon>Alphaproteobacteria</taxon>
        <taxon>Hyphomicrobiales</taxon>
        <taxon>Nitrobacteraceae</taxon>
        <taxon>Bradyrhizobium</taxon>
    </lineage>
</organism>
<dbReference type="Proteomes" id="UP000076959">
    <property type="component" value="Unassembled WGS sequence"/>
</dbReference>
<protein>
    <submittedName>
        <fullName evidence="2">Uncharacterized protein</fullName>
    </submittedName>
</protein>
<keyword evidence="3" id="KW-1185">Reference proteome</keyword>